<proteinExistence type="predicted"/>
<dbReference type="OrthoDB" id="6107414at2759"/>
<dbReference type="STRING" id="37653.A0A0L8G0L3"/>
<evidence type="ECO:0000313" key="1">
    <source>
        <dbReference type="EMBL" id="KOF70571.1"/>
    </source>
</evidence>
<gene>
    <name evidence="1" type="ORF">OCBIM_22002589mg</name>
</gene>
<organism evidence="1">
    <name type="scientific">Octopus bimaculoides</name>
    <name type="common">California two-spotted octopus</name>
    <dbReference type="NCBI Taxonomy" id="37653"/>
    <lineage>
        <taxon>Eukaryota</taxon>
        <taxon>Metazoa</taxon>
        <taxon>Spiralia</taxon>
        <taxon>Lophotrochozoa</taxon>
        <taxon>Mollusca</taxon>
        <taxon>Cephalopoda</taxon>
        <taxon>Coleoidea</taxon>
        <taxon>Octopodiformes</taxon>
        <taxon>Octopoda</taxon>
        <taxon>Incirrata</taxon>
        <taxon>Octopodidae</taxon>
        <taxon>Octopus</taxon>
    </lineage>
</organism>
<dbReference type="PANTHER" id="PTHR45913">
    <property type="entry name" value="EPM2A-INTERACTING PROTEIN 1"/>
    <property type="match status" value="1"/>
</dbReference>
<evidence type="ECO:0008006" key="2">
    <source>
        <dbReference type="Google" id="ProtNLM"/>
    </source>
</evidence>
<dbReference type="AlphaFoldDB" id="A0A0L8G0L3"/>
<dbReference type="EMBL" id="KQ424709">
    <property type="protein sequence ID" value="KOF70571.1"/>
    <property type="molecule type" value="Genomic_DNA"/>
</dbReference>
<name>A0A0L8G0L3_OCTBM</name>
<accession>A0A0L8G0L3</accession>
<dbReference type="PANTHER" id="PTHR45913:SF19">
    <property type="entry name" value="LOW QUALITY PROTEIN: ZINC FINGER BED DOMAIN-CONTAINING PROTEIN 5-LIKE"/>
    <property type="match status" value="1"/>
</dbReference>
<sequence length="187" mass="20886">MSITSNYKLLRASYLVILRVARAKKAHNIAEELVLPCAMCEAILDGKCAAKLKAVPLSDNTIARRIEDMSKDIKSQLSDRVKISFFALQLDESTDITSESQLMVYVQYCSSEMLEDFLFCYPMPTRTTLEEVFKVLDSFLFQSGLLWSQCIGICTDRAASMTGIHSGVVGYIKKVAPNITATHCMIH</sequence>
<protein>
    <recommendedName>
        <fullName evidence="2">DUF4371 domain-containing protein</fullName>
    </recommendedName>
</protein>
<reference evidence="1" key="1">
    <citation type="submission" date="2015-07" db="EMBL/GenBank/DDBJ databases">
        <title>MeaNS - Measles Nucleotide Surveillance Program.</title>
        <authorList>
            <person name="Tran T."/>
            <person name="Druce J."/>
        </authorList>
    </citation>
    <scope>NUCLEOTIDE SEQUENCE</scope>
    <source>
        <strain evidence="1">UCB-OBI-ISO-001</strain>
        <tissue evidence="1">Gonad</tissue>
    </source>
</reference>